<sequence length="133" mass="15523">MVVMIRQRRNPNAYFIPGMRIRGLQQLPLRQRPVSTYVPPSVRILQPPLYTHSKFFSANEVEVQNMDMSYATKSLLTTQQQITTVNDLQNEMAWPVKTFIPKQNYPNRYLGRLATTPIKQAEIKYPSHIFLSQ</sequence>
<accession>A0A8S2RSQ2</accession>
<dbReference type="Proteomes" id="UP000682733">
    <property type="component" value="Unassembled WGS sequence"/>
</dbReference>
<evidence type="ECO:0000313" key="2">
    <source>
        <dbReference type="EMBL" id="CAF4182373.1"/>
    </source>
</evidence>
<protein>
    <submittedName>
        <fullName evidence="2">Uncharacterized protein</fullName>
    </submittedName>
</protein>
<dbReference type="EMBL" id="CAJNOK010024189">
    <property type="protein sequence ID" value="CAF1373406.1"/>
    <property type="molecule type" value="Genomic_DNA"/>
</dbReference>
<organism evidence="2 3">
    <name type="scientific">Didymodactylos carnosus</name>
    <dbReference type="NCBI Taxonomy" id="1234261"/>
    <lineage>
        <taxon>Eukaryota</taxon>
        <taxon>Metazoa</taxon>
        <taxon>Spiralia</taxon>
        <taxon>Gnathifera</taxon>
        <taxon>Rotifera</taxon>
        <taxon>Eurotatoria</taxon>
        <taxon>Bdelloidea</taxon>
        <taxon>Philodinida</taxon>
        <taxon>Philodinidae</taxon>
        <taxon>Didymodactylos</taxon>
    </lineage>
</organism>
<evidence type="ECO:0000313" key="3">
    <source>
        <dbReference type="Proteomes" id="UP000682733"/>
    </source>
</evidence>
<dbReference type="EMBL" id="CAJOBA010045863">
    <property type="protein sequence ID" value="CAF4182373.1"/>
    <property type="molecule type" value="Genomic_DNA"/>
</dbReference>
<gene>
    <name evidence="1" type="ORF">OVA965_LOCUS31774</name>
    <name evidence="2" type="ORF">TMI583_LOCUS32617</name>
</gene>
<comment type="caution">
    <text evidence="2">The sequence shown here is derived from an EMBL/GenBank/DDBJ whole genome shotgun (WGS) entry which is preliminary data.</text>
</comment>
<dbReference type="Proteomes" id="UP000677228">
    <property type="component" value="Unassembled WGS sequence"/>
</dbReference>
<reference evidence="2" key="1">
    <citation type="submission" date="2021-02" db="EMBL/GenBank/DDBJ databases">
        <authorList>
            <person name="Nowell W R."/>
        </authorList>
    </citation>
    <scope>NUCLEOTIDE SEQUENCE</scope>
</reference>
<name>A0A8S2RSQ2_9BILA</name>
<evidence type="ECO:0000313" key="1">
    <source>
        <dbReference type="EMBL" id="CAF1373406.1"/>
    </source>
</evidence>
<proteinExistence type="predicted"/>
<dbReference type="AlphaFoldDB" id="A0A8S2RSQ2"/>